<proteinExistence type="predicted"/>
<dbReference type="InterPro" id="IPR004143">
    <property type="entry name" value="BPL_LPL_catalytic"/>
</dbReference>
<sequence length="270" mass="27498">MSASPPGAVVDPVRLRAALSERAWPALSVVDETGSTNADLADAAASGRAGPGTVLVAGHQTAGRGRLARAWTAPPWTSVATSVLLAPRRPVEDWGWLSMIVGLAVATGIREATGLAARLKWPNDVLLDGRKVCGILGQRVPGERPASVVGFGLNTTMTAAELPVPTATSLDLAAAAGDIPAPDPTDVLAAILGDLAARLARWDDGADPRPDYLALSDTVGRRVRVELPGGAPPAEGEATGVDAGGRIVVHTVAGPRAFGAGDIVHLRPGE</sequence>
<dbReference type="RefSeq" id="WP_179444193.1">
    <property type="nucleotide sequence ID" value="NZ_JACBZS010000001.1"/>
</dbReference>
<dbReference type="Gene3D" id="3.30.930.10">
    <property type="entry name" value="Bira Bifunctional Protein, Domain 2"/>
    <property type="match status" value="1"/>
</dbReference>
<dbReference type="InterPro" id="IPR003142">
    <property type="entry name" value="BPL_C"/>
</dbReference>
<dbReference type="Gene3D" id="2.30.30.100">
    <property type="match status" value="1"/>
</dbReference>
<organism evidence="5 6">
    <name type="scientific">Naumannella cuiyingiana</name>
    <dbReference type="NCBI Taxonomy" id="1347891"/>
    <lineage>
        <taxon>Bacteria</taxon>
        <taxon>Bacillati</taxon>
        <taxon>Actinomycetota</taxon>
        <taxon>Actinomycetes</taxon>
        <taxon>Propionibacteriales</taxon>
        <taxon>Propionibacteriaceae</taxon>
        <taxon>Naumannella</taxon>
    </lineage>
</organism>
<comment type="caution">
    <text evidence="5">The sequence shown here is derived from an EMBL/GenBank/DDBJ whole genome shotgun (WGS) entry which is preliminary data.</text>
</comment>
<evidence type="ECO:0000259" key="4">
    <source>
        <dbReference type="PROSITE" id="PS51733"/>
    </source>
</evidence>
<dbReference type="AlphaFoldDB" id="A0A7Z0D7A9"/>
<dbReference type="InterPro" id="IPR045864">
    <property type="entry name" value="aa-tRNA-synth_II/BPL/LPL"/>
</dbReference>
<dbReference type="Proteomes" id="UP000527616">
    <property type="component" value="Unassembled WGS sequence"/>
</dbReference>
<accession>A0A7Z0D7A9</accession>
<dbReference type="CDD" id="cd16442">
    <property type="entry name" value="BPL"/>
    <property type="match status" value="1"/>
</dbReference>
<evidence type="ECO:0000313" key="5">
    <source>
        <dbReference type="EMBL" id="NYI70212.1"/>
    </source>
</evidence>
<reference evidence="5 6" key="1">
    <citation type="submission" date="2020-07" db="EMBL/GenBank/DDBJ databases">
        <title>Sequencing the genomes of 1000 actinobacteria strains.</title>
        <authorList>
            <person name="Klenk H.-P."/>
        </authorList>
    </citation>
    <scope>NUCLEOTIDE SEQUENCE [LARGE SCALE GENOMIC DNA]</scope>
    <source>
        <strain evidence="5 6">DSM 103164</strain>
    </source>
</reference>
<dbReference type="EC" id="6.3.4.15" evidence="3"/>
<dbReference type="PROSITE" id="PS51733">
    <property type="entry name" value="BPL_LPL_CATALYTIC"/>
    <property type="match status" value="1"/>
</dbReference>
<dbReference type="PANTHER" id="PTHR12835">
    <property type="entry name" value="BIOTIN PROTEIN LIGASE"/>
    <property type="match status" value="1"/>
</dbReference>
<evidence type="ECO:0000256" key="2">
    <source>
        <dbReference type="ARBA" id="ARBA00023267"/>
    </source>
</evidence>
<keyword evidence="2" id="KW-0092">Biotin</keyword>
<dbReference type="GO" id="GO:0005737">
    <property type="term" value="C:cytoplasm"/>
    <property type="evidence" value="ECO:0007669"/>
    <property type="project" value="TreeGrafter"/>
</dbReference>
<dbReference type="GO" id="GO:0004077">
    <property type="term" value="F:biotin--[biotin carboxyl-carrier protein] ligase activity"/>
    <property type="evidence" value="ECO:0007669"/>
    <property type="project" value="UniProtKB-EC"/>
</dbReference>
<dbReference type="PANTHER" id="PTHR12835:SF5">
    <property type="entry name" value="BIOTIN--PROTEIN LIGASE"/>
    <property type="match status" value="1"/>
</dbReference>
<name>A0A7Z0D7A9_9ACTN</name>
<keyword evidence="1 5" id="KW-0436">Ligase</keyword>
<dbReference type="EMBL" id="JACBZS010000001">
    <property type="protein sequence ID" value="NYI70212.1"/>
    <property type="molecule type" value="Genomic_DNA"/>
</dbReference>
<protein>
    <recommendedName>
        <fullName evidence="3">biotin--[biotin carboxyl-carrier protein] ligase</fullName>
        <ecNumber evidence="3">6.3.4.15</ecNumber>
    </recommendedName>
</protein>
<dbReference type="SUPFAM" id="SSF55681">
    <property type="entry name" value="Class II aaRS and biotin synthetases"/>
    <property type="match status" value="1"/>
</dbReference>
<keyword evidence="6" id="KW-1185">Reference proteome</keyword>
<evidence type="ECO:0000313" key="6">
    <source>
        <dbReference type="Proteomes" id="UP000527616"/>
    </source>
</evidence>
<dbReference type="Pfam" id="PF03099">
    <property type="entry name" value="BPL_LplA_LipB"/>
    <property type="match status" value="1"/>
</dbReference>
<feature type="domain" description="BPL/LPL catalytic" evidence="4">
    <location>
        <begin position="11"/>
        <end position="203"/>
    </location>
</feature>
<dbReference type="NCBIfam" id="TIGR00121">
    <property type="entry name" value="birA_ligase"/>
    <property type="match status" value="1"/>
</dbReference>
<gene>
    <name evidence="5" type="ORF">GGQ54_000772</name>
</gene>
<evidence type="ECO:0000256" key="1">
    <source>
        <dbReference type="ARBA" id="ARBA00022598"/>
    </source>
</evidence>
<dbReference type="Pfam" id="PF02237">
    <property type="entry name" value="BPL_C"/>
    <property type="match status" value="1"/>
</dbReference>
<evidence type="ECO:0000256" key="3">
    <source>
        <dbReference type="ARBA" id="ARBA00024227"/>
    </source>
</evidence>
<dbReference type="InterPro" id="IPR004408">
    <property type="entry name" value="Biotin_CoA_COase_ligase"/>
</dbReference>